<dbReference type="EMBL" id="CAJFCW020000006">
    <property type="protein sequence ID" value="CAG9123712.1"/>
    <property type="molecule type" value="Genomic_DNA"/>
</dbReference>
<evidence type="ECO:0000313" key="2">
    <source>
        <dbReference type="EMBL" id="CAD5227836.1"/>
    </source>
</evidence>
<feature type="region of interest" description="Disordered" evidence="1">
    <location>
        <begin position="189"/>
        <end position="210"/>
    </location>
</feature>
<organism evidence="2 3">
    <name type="scientific">Bursaphelenchus okinawaensis</name>
    <dbReference type="NCBI Taxonomy" id="465554"/>
    <lineage>
        <taxon>Eukaryota</taxon>
        <taxon>Metazoa</taxon>
        <taxon>Ecdysozoa</taxon>
        <taxon>Nematoda</taxon>
        <taxon>Chromadorea</taxon>
        <taxon>Rhabditida</taxon>
        <taxon>Tylenchina</taxon>
        <taxon>Tylenchomorpha</taxon>
        <taxon>Aphelenchoidea</taxon>
        <taxon>Aphelenchoididae</taxon>
        <taxon>Bursaphelenchus</taxon>
    </lineage>
</organism>
<feature type="compositionally biased region" description="Acidic residues" evidence="1">
    <location>
        <begin position="197"/>
        <end position="206"/>
    </location>
</feature>
<reference evidence="2" key="1">
    <citation type="submission" date="2020-09" db="EMBL/GenBank/DDBJ databases">
        <authorList>
            <person name="Kikuchi T."/>
        </authorList>
    </citation>
    <scope>NUCLEOTIDE SEQUENCE</scope>
    <source>
        <strain evidence="2">SH1</strain>
    </source>
</reference>
<dbReference type="AlphaFoldDB" id="A0A811LH51"/>
<gene>
    <name evidence="2" type="ORF">BOKJ2_LOCUS12372</name>
</gene>
<dbReference type="EMBL" id="CAJFDH010000006">
    <property type="protein sequence ID" value="CAD5227836.1"/>
    <property type="molecule type" value="Genomic_DNA"/>
</dbReference>
<proteinExistence type="predicted"/>
<sequence length="238" mass="26588">MSFLFDTFRPTNKPFLDSFYESSKENRALDGFKWASSALKSVLNADNSAEVKSEMSSLYKSADESFNSFETAKNSPVSVKSMNFNTPQKSSSTPTRKSLSARYLEAKGELKNNEKEQDKDVKVDQSTVKNSVVNVEKSPEQKKVLEVVSDFEKTPLPVGIKEALPALPEEPDSSFYNKSLSFYMKMAEDAESTTSEDSLELNEDTQTDQLSPIRHSLLHLVAEEDIPEILEAMAEEVG</sequence>
<dbReference type="Proteomes" id="UP000783686">
    <property type="component" value="Unassembled WGS sequence"/>
</dbReference>
<accession>A0A811LH51</accession>
<comment type="caution">
    <text evidence="2">The sequence shown here is derived from an EMBL/GenBank/DDBJ whole genome shotgun (WGS) entry which is preliminary data.</text>
</comment>
<feature type="region of interest" description="Disordered" evidence="1">
    <location>
        <begin position="78"/>
        <end position="99"/>
    </location>
</feature>
<evidence type="ECO:0000256" key="1">
    <source>
        <dbReference type="SAM" id="MobiDB-lite"/>
    </source>
</evidence>
<feature type="compositionally biased region" description="Polar residues" evidence="1">
    <location>
        <begin position="78"/>
        <end position="98"/>
    </location>
</feature>
<dbReference type="OrthoDB" id="5828827at2759"/>
<name>A0A811LH51_9BILA</name>
<protein>
    <submittedName>
        <fullName evidence="2">Uncharacterized protein</fullName>
    </submittedName>
</protein>
<keyword evidence="3" id="KW-1185">Reference proteome</keyword>
<evidence type="ECO:0000313" key="3">
    <source>
        <dbReference type="Proteomes" id="UP000614601"/>
    </source>
</evidence>
<dbReference type="Proteomes" id="UP000614601">
    <property type="component" value="Unassembled WGS sequence"/>
</dbReference>